<dbReference type="GO" id="GO:0003700">
    <property type="term" value="F:DNA-binding transcription factor activity"/>
    <property type="evidence" value="ECO:0007669"/>
    <property type="project" value="TreeGrafter"/>
</dbReference>
<dbReference type="Pfam" id="PF13377">
    <property type="entry name" value="Peripla_BP_3"/>
    <property type="match status" value="1"/>
</dbReference>
<dbReference type="InterPro" id="IPR028082">
    <property type="entry name" value="Peripla_BP_I"/>
</dbReference>
<dbReference type="SMART" id="SM00354">
    <property type="entry name" value="HTH_LACI"/>
    <property type="match status" value="1"/>
</dbReference>
<reference evidence="6" key="1">
    <citation type="submission" date="2023-03" db="EMBL/GenBank/DDBJ databases">
        <title>Draft genome sequence of a Mycolicibacterium mageritense strain H4_3_1 isolated from a hybrid biological-inorganic system reactor.</title>
        <authorList>
            <person name="Feng X."/>
            <person name="Kazama D."/>
            <person name="Sato K."/>
            <person name="Kobayashi H."/>
        </authorList>
    </citation>
    <scope>NUCLEOTIDE SEQUENCE</scope>
    <source>
        <strain evidence="6">H4_3_1</strain>
    </source>
</reference>
<dbReference type="InterPro" id="IPR010982">
    <property type="entry name" value="Lambda_DNA-bd_dom_sf"/>
</dbReference>
<evidence type="ECO:0000313" key="6">
    <source>
        <dbReference type="EMBL" id="BDY29399.1"/>
    </source>
</evidence>
<evidence type="ECO:0000259" key="5">
    <source>
        <dbReference type="PROSITE" id="PS50932"/>
    </source>
</evidence>
<organism evidence="6 7">
    <name type="scientific">Mycolicibacterium mageritense</name>
    <name type="common">Mycobacterium mageritense</name>
    <dbReference type="NCBI Taxonomy" id="53462"/>
    <lineage>
        <taxon>Bacteria</taxon>
        <taxon>Bacillati</taxon>
        <taxon>Actinomycetota</taxon>
        <taxon>Actinomycetes</taxon>
        <taxon>Mycobacteriales</taxon>
        <taxon>Mycobacteriaceae</taxon>
        <taxon>Mycolicibacterium</taxon>
    </lineage>
</organism>
<dbReference type="EMBL" id="AP027452">
    <property type="protein sequence ID" value="BDY29399.1"/>
    <property type="molecule type" value="Genomic_DNA"/>
</dbReference>
<dbReference type="SUPFAM" id="SSF47413">
    <property type="entry name" value="lambda repressor-like DNA-binding domains"/>
    <property type="match status" value="1"/>
</dbReference>
<accession>A0AAI8TUV6</accession>
<sequence>MRKPTLKDVAEAAGVHSATVSRALDPGKRHEVHPDTARRVLKAAESLGYRPNPIARSLKTARSNTVGLLVPDLCNPLFPPIVRGADEVLFDRGYSALIASTDNDAAREQRLVDSLVGRQVDGLIVATAQREHPLLSRLHDEQVKMVLINRRVENLDVPAIIPNDAAGIGLAVAHLAGLGHVRIAHLAGPQDTSTGVARARAFRHAVRDAGLDDDPALVVECEYFQEASGAKALRELLDQRVPFTAVVAGNDLLAMGCYDVFAERDVDCPGEISVVGFNDIPFLDKLRPPMTTVRIPHRDLGAEAARMLLGCIDEPARRAGSVLLPVELVVRGSTAPVPD</sequence>
<evidence type="ECO:0000256" key="3">
    <source>
        <dbReference type="ARBA" id="ARBA00023125"/>
    </source>
</evidence>
<evidence type="ECO:0000256" key="4">
    <source>
        <dbReference type="ARBA" id="ARBA00023163"/>
    </source>
</evidence>
<dbReference type="Gene3D" id="3.40.50.2300">
    <property type="match status" value="2"/>
</dbReference>
<keyword evidence="4" id="KW-0804">Transcription</keyword>
<dbReference type="Proteomes" id="UP001241092">
    <property type="component" value="Chromosome"/>
</dbReference>
<dbReference type="CDD" id="cd01392">
    <property type="entry name" value="HTH_LacI"/>
    <property type="match status" value="1"/>
</dbReference>
<dbReference type="RefSeq" id="WP_286216007.1">
    <property type="nucleotide sequence ID" value="NZ_AP027452.1"/>
</dbReference>
<dbReference type="PROSITE" id="PS50932">
    <property type="entry name" value="HTH_LACI_2"/>
    <property type="match status" value="1"/>
</dbReference>
<dbReference type="PANTHER" id="PTHR30146:SF148">
    <property type="entry name" value="HTH-TYPE TRANSCRIPTIONAL REPRESSOR PURR-RELATED"/>
    <property type="match status" value="1"/>
</dbReference>
<dbReference type="SUPFAM" id="SSF53822">
    <property type="entry name" value="Periplasmic binding protein-like I"/>
    <property type="match status" value="1"/>
</dbReference>
<dbReference type="Pfam" id="PF00356">
    <property type="entry name" value="LacI"/>
    <property type="match status" value="1"/>
</dbReference>
<gene>
    <name evidence="6" type="primary">cytR_2</name>
    <name evidence="6" type="ORF">hbim_03337</name>
</gene>
<proteinExistence type="predicted"/>
<dbReference type="GO" id="GO:0000976">
    <property type="term" value="F:transcription cis-regulatory region binding"/>
    <property type="evidence" value="ECO:0007669"/>
    <property type="project" value="TreeGrafter"/>
</dbReference>
<dbReference type="PANTHER" id="PTHR30146">
    <property type="entry name" value="LACI-RELATED TRANSCRIPTIONAL REPRESSOR"/>
    <property type="match status" value="1"/>
</dbReference>
<dbReference type="InterPro" id="IPR000843">
    <property type="entry name" value="HTH_LacI"/>
</dbReference>
<keyword evidence="3" id="KW-0238">DNA-binding</keyword>
<protein>
    <submittedName>
        <fullName evidence="6">HTH-type transcriptional repressor CytR</fullName>
    </submittedName>
</protein>
<evidence type="ECO:0000256" key="1">
    <source>
        <dbReference type="ARBA" id="ARBA00022491"/>
    </source>
</evidence>
<keyword evidence="1" id="KW-0678">Repressor</keyword>
<evidence type="ECO:0000313" key="7">
    <source>
        <dbReference type="Proteomes" id="UP001241092"/>
    </source>
</evidence>
<evidence type="ECO:0000256" key="2">
    <source>
        <dbReference type="ARBA" id="ARBA00023015"/>
    </source>
</evidence>
<feature type="domain" description="HTH lacI-type" evidence="5">
    <location>
        <begin position="4"/>
        <end position="60"/>
    </location>
</feature>
<dbReference type="CDD" id="cd06267">
    <property type="entry name" value="PBP1_LacI_sugar_binding-like"/>
    <property type="match status" value="1"/>
</dbReference>
<dbReference type="Gene3D" id="1.10.260.40">
    <property type="entry name" value="lambda repressor-like DNA-binding domains"/>
    <property type="match status" value="1"/>
</dbReference>
<keyword evidence="2" id="KW-0805">Transcription regulation</keyword>
<dbReference type="InterPro" id="IPR046335">
    <property type="entry name" value="LacI/GalR-like_sensor"/>
</dbReference>
<dbReference type="AlphaFoldDB" id="A0AAI8TUV6"/>
<name>A0AAI8TUV6_MYCME</name>